<keyword evidence="3" id="KW-0547">Nucleotide-binding</keyword>
<dbReference type="InterPro" id="IPR006935">
    <property type="entry name" value="Helicase/UvrB_N"/>
</dbReference>
<name>A0ABU4EZR3_WILMA</name>
<accession>A0ABU4EZR3</accession>
<dbReference type="InterPro" id="IPR001650">
    <property type="entry name" value="Helicase_C-like"/>
</dbReference>
<proteinExistence type="predicted"/>
<feature type="region of interest" description="Disordered" evidence="1">
    <location>
        <begin position="1810"/>
        <end position="1830"/>
    </location>
</feature>
<feature type="compositionally biased region" description="Polar residues" evidence="1">
    <location>
        <begin position="1811"/>
        <end position="1830"/>
    </location>
</feature>
<dbReference type="InterPro" id="IPR014001">
    <property type="entry name" value="Helicase_ATP-bd"/>
</dbReference>
<dbReference type="Gene3D" id="3.40.50.300">
    <property type="entry name" value="P-loop containing nucleotide triphosphate hydrolases"/>
    <property type="match status" value="2"/>
</dbReference>
<dbReference type="PANTHER" id="PTHR41313:SF1">
    <property type="entry name" value="DNA METHYLASE ADENINE-SPECIFIC DOMAIN-CONTAINING PROTEIN"/>
    <property type="match status" value="1"/>
</dbReference>
<dbReference type="GO" id="GO:0004386">
    <property type="term" value="F:helicase activity"/>
    <property type="evidence" value="ECO:0007669"/>
    <property type="project" value="UniProtKB-KW"/>
</dbReference>
<dbReference type="Pfam" id="PF00271">
    <property type="entry name" value="Helicase_C"/>
    <property type="match status" value="1"/>
</dbReference>
<evidence type="ECO:0000313" key="4">
    <source>
        <dbReference type="Proteomes" id="UP001185792"/>
    </source>
</evidence>
<sequence>MRPASVPLPFRPTEPVLPPTGAKSRARARANMDAIELVQRLDAENRYATADEQQVLARWSGWGAAADVFDLRKTEWSADRDRLRALLTDSEWGQARRNTLNAHYTDPQIAQAMWGALVDAGFTSGRVLEPGCGSGTFLAYAPDSAQLVGVELDATTAQIAAALHPDAQIRNEGFETTHVPQQSFAATIGNVPFGDFRLYDPAHNQGRHSIHNHFIIKALDLTAPGGYVAVVTSRYTLDSADQRARKEIAAAADLVGAIRLPTGAFSRVAGTEVVTDLLVLRRREHDRAPTVQTTEFLSTGSVPVRGYNGSAESSVINRYFITHPNHVLGTLRHGQGIHGSTTLQVEGAIDAATVAGQVRHRLADVVDYAHEANLTLTAGWHNTIGPVREDFTYGLIRRDRATTTEFVVGMLRADTAGSQIERWNGSDWEEAKTRGKAQTREWARLLELRDLAAALIESQRLGEPSHERLAMRAELNARYDEYVSTYGPVNRYKWVEPKEITQAQHDKTFEKLASQWRTAEGVSADVALPSSVADELSAQAWVNPRERYKSYPHLGKLLRQDPTFAMVMALEQFSDDTGTARKAALFHNDVLSPRDLPRDIASTEDAIAAVLDERGRLDIDRLAELLDLDVDQVPEAIGTHAFRSLDDPDTWIPAPQYLSGNVRKKLSAATEVAMLDERYRANVDALTEVLPPRLSSGISVRPGAPWVPTSDYEQFIRDTFSVPADTRVSVEYAAGEWSVEVDYYPGLSGVDLTWGLVPKASAQSSRFNFEDREADRVGVMYAGMRRSKNGGHDYGWVDMFTDVLNNQPPQINKSKEFFEATGSRDWLHDGASRAAGPRARRIAQEFEQWALHSDPDRAERLIDRYNELFNSTVAPVYDGSHRQFPGLGDQFDPYAYQRNAVQRIVSEPTVLLDHVVGAGKTGTMLMGAMELKRLGVVNKPWIVVPNHIVEQVTREAKQWYPAANVLSGSAATDAEGRRLFIAQSASQDWDMVIVPLSAFTRISVDAGTKAEYIRGQLEDIERSYFGPDAEYEIQNEASVKAIENAKARLEARLEEALDQAGKDTGLTFEASGADYLFIDEAHMFKNLARQSHVAELACAGSDQASDLQMKLAHLRSVRRHEAAENGIASDAYVERVATFATGTPVANNLAELWVMQTYLRPDLLIDAGVAGLDEWGATFTDTIERVELNSSGTRLRSVTRVGEFTNVGDLVAISSVFTDSVGRDQVPAKLPAKVGDTTEIVTFRPSQQVLDFITDLGYRADHLDPRRMDLDNALKIANDGRNASLVGAAAHLPRDPDNENRRAWHVARNVLKLHRAYEDTVYLDAFGEPSPRTGALQILFCDRSTPKTDGSFSLYDEIRDELIAGGMDPVSIRYVHDYPKSSDKARLFEQCRNGEVSVIMGSTEKMGTGTNIQTRAVALHHVDVPWRPADLEQRDGRIIRQGNQNRKVHVFNYVAERAYDTVMWQGVHRKAHFIEQFRNADRSMRRMPDLGADSIAENAAMTKALATGDPRYLRQVELDAQVVELQSEADAHFAEQRSIERERDNLRWQVPSAEERTARLEAALPALQRWRGADKDAFTITVDDHIYRKRPDASEALVETLRRETALLKGVGMRASRPIGSVAGHTVEIVRPMSTDSIYLQFADLPIPHKEIKLRDLFDSDSVTGGDRSTAARAAYNSGFMTRLESMVTGAEHSLNVGRWQLDRDRARLDELEQVTLSEFPRGRELRDMTDELTALQRELREAETSPEALAAKEALTQRMSERGREDGWSLMLNPTPALVEQLGFETADEVRQMMAAREYQALAEARYRTPPSTHTTTEAEVTDQQSCRPTPTVAELVAASQPARLRLVSDRAQPQPMISGHTQSLDNTIEPNGQGLS</sequence>
<dbReference type="PROSITE" id="PS51194">
    <property type="entry name" value="HELICASE_CTER"/>
    <property type="match status" value="1"/>
</dbReference>
<evidence type="ECO:0000313" key="3">
    <source>
        <dbReference type="EMBL" id="MDV7136743.1"/>
    </source>
</evidence>
<dbReference type="EMBL" id="JAWLUM010000005">
    <property type="protein sequence ID" value="MDV7136743.1"/>
    <property type="molecule type" value="Genomic_DNA"/>
</dbReference>
<keyword evidence="3" id="KW-0378">Hydrolase</keyword>
<keyword evidence="3" id="KW-0067">ATP-binding</keyword>
<dbReference type="InterPro" id="IPR052933">
    <property type="entry name" value="DNA_Protect_Modify"/>
</dbReference>
<dbReference type="Proteomes" id="UP001185792">
    <property type="component" value="Unassembled WGS sequence"/>
</dbReference>
<dbReference type="SMART" id="SM00487">
    <property type="entry name" value="DEXDc"/>
    <property type="match status" value="1"/>
</dbReference>
<dbReference type="Pfam" id="PF04851">
    <property type="entry name" value="ResIII"/>
    <property type="match status" value="1"/>
</dbReference>
<dbReference type="SUPFAM" id="SSF52540">
    <property type="entry name" value="P-loop containing nucleoside triphosphate hydrolases"/>
    <property type="match status" value="2"/>
</dbReference>
<keyword evidence="4" id="KW-1185">Reference proteome</keyword>
<feature type="compositionally biased region" description="Polar residues" evidence="1">
    <location>
        <begin position="1861"/>
        <end position="1878"/>
    </location>
</feature>
<dbReference type="RefSeq" id="WP_317714718.1">
    <property type="nucleotide sequence ID" value="NZ_JAWLUM010000005.1"/>
</dbReference>
<dbReference type="InterPro" id="IPR029063">
    <property type="entry name" value="SAM-dependent_MTases_sf"/>
</dbReference>
<feature type="compositionally biased region" description="Pro residues" evidence="1">
    <location>
        <begin position="9"/>
        <end position="18"/>
    </location>
</feature>
<gene>
    <name evidence="3" type="ORF">R4198_23870</name>
</gene>
<reference evidence="3 4" key="1">
    <citation type="submission" date="2023-10" db="EMBL/GenBank/DDBJ databases">
        <title>Development of a sustainable strategy for remediation of hydrocarbon-contaminated territories based on the waste exchange concept.</title>
        <authorList>
            <person name="Krivoruchko A."/>
        </authorList>
    </citation>
    <scope>NUCLEOTIDE SEQUENCE [LARGE SCALE GENOMIC DNA]</scope>
    <source>
        <strain evidence="3 4">IEGM 1236</strain>
    </source>
</reference>
<evidence type="ECO:0000256" key="1">
    <source>
        <dbReference type="SAM" id="MobiDB-lite"/>
    </source>
</evidence>
<organism evidence="3 4">
    <name type="scientific">Williamsia marianensis</name>
    <dbReference type="NCBI Taxonomy" id="85044"/>
    <lineage>
        <taxon>Bacteria</taxon>
        <taxon>Bacillati</taxon>
        <taxon>Actinomycetota</taxon>
        <taxon>Actinomycetes</taxon>
        <taxon>Mycobacteriales</taxon>
        <taxon>Nocardiaceae</taxon>
        <taxon>Williamsia</taxon>
    </lineage>
</organism>
<protein>
    <submittedName>
        <fullName evidence="3">DEAD/DEAH box helicase family protein</fullName>
    </submittedName>
</protein>
<dbReference type="CDD" id="cd02440">
    <property type="entry name" value="AdoMet_MTases"/>
    <property type="match status" value="1"/>
</dbReference>
<feature type="region of interest" description="Disordered" evidence="1">
    <location>
        <begin position="1"/>
        <end position="22"/>
    </location>
</feature>
<evidence type="ECO:0000259" key="2">
    <source>
        <dbReference type="PROSITE" id="PS51194"/>
    </source>
</evidence>
<feature type="domain" description="Helicase C-terminal" evidence="2">
    <location>
        <begin position="1322"/>
        <end position="1485"/>
    </location>
</feature>
<keyword evidence="3" id="KW-0347">Helicase</keyword>
<dbReference type="SUPFAM" id="SSF53335">
    <property type="entry name" value="S-adenosyl-L-methionine-dependent methyltransferases"/>
    <property type="match status" value="1"/>
</dbReference>
<dbReference type="InterPro" id="IPR027417">
    <property type="entry name" value="P-loop_NTPase"/>
</dbReference>
<dbReference type="PANTHER" id="PTHR41313">
    <property type="entry name" value="ADENINE-SPECIFIC METHYLTRANSFERASE"/>
    <property type="match status" value="1"/>
</dbReference>
<feature type="region of interest" description="Disordered" evidence="1">
    <location>
        <begin position="1851"/>
        <end position="1878"/>
    </location>
</feature>
<dbReference type="Gene3D" id="3.40.50.150">
    <property type="entry name" value="Vaccinia Virus protein VP39"/>
    <property type="match status" value="1"/>
</dbReference>
<comment type="caution">
    <text evidence="3">The sequence shown here is derived from an EMBL/GenBank/DDBJ whole genome shotgun (WGS) entry which is preliminary data.</text>
</comment>